<dbReference type="Pfam" id="PF00072">
    <property type="entry name" value="Response_reg"/>
    <property type="match status" value="1"/>
</dbReference>
<dbReference type="SMART" id="SM00448">
    <property type="entry name" value="REC"/>
    <property type="match status" value="1"/>
</dbReference>
<evidence type="ECO:0000256" key="2">
    <source>
        <dbReference type="PROSITE-ProRule" id="PRU00169"/>
    </source>
</evidence>
<feature type="modified residue" description="4-aspartylphosphate" evidence="2">
    <location>
        <position position="36"/>
    </location>
</feature>
<dbReference type="GO" id="GO:0000160">
    <property type="term" value="P:phosphorelay signal transduction system"/>
    <property type="evidence" value="ECO:0007669"/>
    <property type="project" value="InterPro"/>
</dbReference>
<dbReference type="Gene3D" id="3.40.50.2300">
    <property type="match status" value="1"/>
</dbReference>
<feature type="domain" description="Response regulatory" evidence="3">
    <location>
        <begin position="1"/>
        <end position="100"/>
    </location>
</feature>
<dbReference type="Proteomes" id="UP000294829">
    <property type="component" value="Unassembled WGS sequence"/>
</dbReference>
<dbReference type="PANTHER" id="PTHR44591:SF3">
    <property type="entry name" value="RESPONSE REGULATORY DOMAIN-CONTAINING PROTEIN"/>
    <property type="match status" value="1"/>
</dbReference>
<dbReference type="OrthoDB" id="9808843at2"/>
<dbReference type="InterPro" id="IPR001789">
    <property type="entry name" value="Sig_transdc_resp-reg_receiver"/>
</dbReference>
<dbReference type="PROSITE" id="PS50110">
    <property type="entry name" value="RESPONSE_REGULATORY"/>
    <property type="match status" value="1"/>
</dbReference>
<gene>
    <name evidence="5" type="ORF">E2I14_13770</name>
</gene>
<dbReference type="SUPFAM" id="SSF52172">
    <property type="entry name" value="CheY-like"/>
    <property type="match status" value="1"/>
</dbReference>
<evidence type="ECO:0000259" key="4">
    <source>
        <dbReference type="PROSITE" id="PS50921"/>
    </source>
</evidence>
<dbReference type="PROSITE" id="PS50921">
    <property type="entry name" value="ANTAR"/>
    <property type="match status" value="1"/>
</dbReference>
<dbReference type="Gene3D" id="1.10.10.10">
    <property type="entry name" value="Winged helix-like DNA-binding domain superfamily/Winged helix DNA-binding domain"/>
    <property type="match status" value="1"/>
</dbReference>
<dbReference type="PIRSF" id="PIRSF036382">
    <property type="entry name" value="RR_antiterm"/>
    <property type="match status" value="1"/>
</dbReference>
<protein>
    <submittedName>
        <fullName evidence="5">Response regulator</fullName>
    </submittedName>
</protein>
<feature type="domain" description="ANTAR" evidence="4">
    <location>
        <begin position="106"/>
        <end position="167"/>
    </location>
</feature>
<dbReference type="EMBL" id="SMYL01000007">
    <property type="protein sequence ID" value="TDK64563.1"/>
    <property type="molecule type" value="Genomic_DNA"/>
</dbReference>
<dbReference type="GO" id="GO:0003723">
    <property type="term" value="F:RNA binding"/>
    <property type="evidence" value="ECO:0007669"/>
    <property type="project" value="InterPro"/>
</dbReference>
<comment type="caution">
    <text evidence="5">The sequence shown here is derived from an EMBL/GenBank/DDBJ whole genome shotgun (WGS) entry which is preliminary data.</text>
</comment>
<dbReference type="PANTHER" id="PTHR44591">
    <property type="entry name" value="STRESS RESPONSE REGULATOR PROTEIN 1"/>
    <property type="match status" value="1"/>
</dbReference>
<dbReference type="InterPro" id="IPR036388">
    <property type="entry name" value="WH-like_DNA-bd_sf"/>
</dbReference>
<dbReference type="Pfam" id="PF03861">
    <property type="entry name" value="ANTAR"/>
    <property type="match status" value="1"/>
</dbReference>
<accession>A0A4R5W0S0</accession>
<proteinExistence type="predicted"/>
<evidence type="ECO:0000256" key="1">
    <source>
        <dbReference type="ARBA" id="ARBA00022553"/>
    </source>
</evidence>
<dbReference type="SMART" id="SM01012">
    <property type="entry name" value="ANTAR"/>
    <property type="match status" value="1"/>
</dbReference>
<dbReference type="InterPro" id="IPR050595">
    <property type="entry name" value="Bact_response_regulator"/>
</dbReference>
<dbReference type="InterPro" id="IPR011006">
    <property type="entry name" value="CheY-like_superfamily"/>
</dbReference>
<dbReference type="InterPro" id="IPR008327">
    <property type="entry name" value="Sig_transdc_resp-reg_antiterm"/>
</dbReference>
<keyword evidence="6" id="KW-1185">Reference proteome</keyword>
<evidence type="ECO:0000313" key="5">
    <source>
        <dbReference type="EMBL" id="TDK64563.1"/>
    </source>
</evidence>
<organism evidence="5 6">
    <name type="scientific">Sapientia aquatica</name>
    <dbReference type="NCBI Taxonomy" id="1549640"/>
    <lineage>
        <taxon>Bacteria</taxon>
        <taxon>Pseudomonadati</taxon>
        <taxon>Pseudomonadota</taxon>
        <taxon>Betaproteobacteria</taxon>
        <taxon>Burkholderiales</taxon>
        <taxon>Oxalobacteraceae</taxon>
        <taxon>Sapientia</taxon>
    </lineage>
</organism>
<evidence type="ECO:0000259" key="3">
    <source>
        <dbReference type="PROSITE" id="PS50110"/>
    </source>
</evidence>
<dbReference type="AlphaFoldDB" id="A0A4R5W0S0"/>
<keyword evidence="1 2" id="KW-0597">Phosphoprotein</keyword>
<name>A0A4R5W0S0_9BURK</name>
<reference evidence="5 6" key="1">
    <citation type="submission" date="2019-03" db="EMBL/GenBank/DDBJ databases">
        <title>Sapientia aquatica gen. nov., sp. nov., isolated from a crater lake.</title>
        <authorList>
            <person name="Felfoldi T."/>
            <person name="Szabo A."/>
            <person name="Toth E."/>
            <person name="Schumann P."/>
            <person name="Keki Z."/>
            <person name="Marialigeti K."/>
            <person name="Mathe I."/>
        </authorList>
    </citation>
    <scope>NUCLEOTIDE SEQUENCE [LARGE SCALE GENOMIC DNA]</scope>
    <source>
        <strain evidence="5 6">SA-152</strain>
    </source>
</reference>
<sequence length="189" mass="20916">MSQVLRKAGYDTIEVRSGQEAIALLTQVQVDLALLDVMMGDMSGIELAQYLKDKTDIPFLFISANAETDIVKQAIQHGAFGYLVKPFEIAQIVPTCDAAIGRADEIKQLRTNEISLTNALNASRETSMAIGLLMSKFNTDRTTALDVLRKYARSNRCKIDEVANNLLAAEELFNSIDNLFPKNNSKQTK</sequence>
<dbReference type="InterPro" id="IPR005561">
    <property type="entry name" value="ANTAR"/>
</dbReference>
<evidence type="ECO:0000313" key="6">
    <source>
        <dbReference type="Proteomes" id="UP000294829"/>
    </source>
</evidence>